<comment type="similarity">
    <text evidence="3 14">Belongs to the Nth/MutY family.</text>
</comment>
<dbReference type="FunFam" id="1.10.340.30:FF:000002">
    <property type="entry name" value="Adenine DNA glycosylase"/>
    <property type="match status" value="1"/>
</dbReference>
<reference evidence="16 17" key="1">
    <citation type="submission" date="2018-08" db="EMBL/GenBank/DDBJ databases">
        <title>Genomic Encyclopedia of Archaeal and Bacterial Type Strains, Phase II (KMG-II): from individual species to whole genera.</title>
        <authorList>
            <person name="Goeker M."/>
        </authorList>
    </citation>
    <scope>NUCLEOTIDE SEQUENCE [LARGE SCALE GENOMIC DNA]</scope>
    <source>
        <strain evidence="16 17">DSM 5002</strain>
    </source>
</reference>
<dbReference type="InterPro" id="IPR029119">
    <property type="entry name" value="MutY_C"/>
</dbReference>
<dbReference type="Gene3D" id="1.10.340.30">
    <property type="entry name" value="Hypothetical protein, domain 2"/>
    <property type="match status" value="1"/>
</dbReference>
<dbReference type="InterPro" id="IPR044298">
    <property type="entry name" value="MIG/MutY"/>
</dbReference>
<dbReference type="PANTHER" id="PTHR42944:SF1">
    <property type="entry name" value="ADENINE DNA GLYCOSYLASE"/>
    <property type="match status" value="1"/>
</dbReference>
<dbReference type="Pfam" id="PF00730">
    <property type="entry name" value="HhH-GPD"/>
    <property type="match status" value="1"/>
</dbReference>
<dbReference type="GO" id="GO:0000701">
    <property type="term" value="F:purine-specific mismatch base pair DNA N-glycosylase activity"/>
    <property type="evidence" value="ECO:0007669"/>
    <property type="project" value="UniProtKB-EC"/>
</dbReference>
<evidence type="ECO:0000256" key="13">
    <source>
        <dbReference type="ARBA" id="ARBA00023295"/>
    </source>
</evidence>
<evidence type="ECO:0000313" key="16">
    <source>
        <dbReference type="EMBL" id="RIA56408.1"/>
    </source>
</evidence>
<evidence type="ECO:0000256" key="10">
    <source>
        <dbReference type="ARBA" id="ARBA00023004"/>
    </source>
</evidence>
<keyword evidence="10 14" id="KW-0408">Iron</keyword>
<dbReference type="PANTHER" id="PTHR42944">
    <property type="entry name" value="ADENINE DNA GLYCOSYLASE"/>
    <property type="match status" value="1"/>
</dbReference>
<comment type="function">
    <text evidence="2">Adenine glycosylase active on G-A mispairs. MutY also corrects error-prone DNA synthesis past GO lesions which are due to the oxidatively damaged form of guanine: 7,8-dihydro-8-oxoguanine (8-oxo-dGTP).</text>
</comment>
<evidence type="ECO:0000256" key="1">
    <source>
        <dbReference type="ARBA" id="ARBA00000843"/>
    </source>
</evidence>
<accession>A0A397Q5S7</accession>
<evidence type="ECO:0000259" key="15">
    <source>
        <dbReference type="SMART" id="SM00478"/>
    </source>
</evidence>
<dbReference type="GO" id="GO:0051539">
    <property type="term" value="F:4 iron, 4 sulfur cluster binding"/>
    <property type="evidence" value="ECO:0007669"/>
    <property type="project" value="UniProtKB-UniRule"/>
</dbReference>
<dbReference type="InterPro" id="IPR003651">
    <property type="entry name" value="Endonuclease3_FeS-loop_motif"/>
</dbReference>
<dbReference type="InterPro" id="IPR000445">
    <property type="entry name" value="HhH_motif"/>
</dbReference>
<dbReference type="GO" id="GO:0034039">
    <property type="term" value="F:8-oxo-7,8-dihydroguanine DNA N-glycosylase activity"/>
    <property type="evidence" value="ECO:0007669"/>
    <property type="project" value="TreeGrafter"/>
</dbReference>
<keyword evidence="6" id="KW-0004">4Fe-4S</keyword>
<dbReference type="SMART" id="SM00478">
    <property type="entry name" value="ENDO3c"/>
    <property type="match status" value="1"/>
</dbReference>
<dbReference type="EMBL" id="QXDF01000001">
    <property type="protein sequence ID" value="RIA56408.1"/>
    <property type="molecule type" value="Genomic_DNA"/>
</dbReference>
<proteinExistence type="inferred from homology"/>
<dbReference type="NCBIfam" id="TIGR01084">
    <property type="entry name" value="mutY"/>
    <property type="match status" value="1"/>
</dbReference>
<dbReference type="GO" id="GO:0046872">
    <property type="term" value="F:metal ion binding"/>
    <property type="evidence" value="ECO:0007669"/>
    <property type="project" value="UniProtKB-UniRule"/>
</dbReference>
<dbReference type="GO" id="GO:0032357">
    <property type="term" value="F:oxidized purine DNA binding"/>
    <property type="evidence" value="ECO:0007669"/>
    <property type="project" value="TreeGrafter"/>
</dbReference>
<dbReference type="Pfam" id="PF00633">
    <property type="entry name" value="HHH"/>
    <property type="match status" value="1"/>
</dbReference>
<feature type="domain" description="HhH-GPD" evidence="15">
    <location>
        <begin position="45"/>
        <end position="194"/>
    </location>
</feature>
<evidence type="ECO:0000256" key="11">
    <source>
        <dbReference type="ARBA" id="ARBA00023014"/>
    </source>
</evidence>
<evidence type="ECO:0000256" key="6">
    <source>
        <dbReference type="ARBA" id="ARBA00022485"/>
    </source>
</evidence>
<dbReference type="Gene3D" id="3.90.79.10">
    <property type="entry name" value="Nucleoside Triphosphate Pyrophosphohydrolase"/>
    <property type="match status" value="1"/>
</dbReference>
<comment type="caution">
    <text evidence="16">The sequence shown here is derived from an EMBL/GenBank/DDBJ whole genome shotgun (WGS) entry which is preliminary data.</text>
</comment>
<dbReference type="InterPro" id="IPR005760">
    <property type="entry name" value="A/G_AdeGlyc_MutY"/>
</dbReference>
<keyword evidence="13 14" id="KW-0326">Glycosidase</keyword>
<dbReference type="InterPro" id="IPR003265">
    <property type="entry name" value="HhH-GPD_domain"/>
</dbReference>
<dbReference type="Proteomes" id="UP000266273">
    <property type="component" value="Unassembled WGS sequence"/>
</dbReference>
<keyword evidence="7" id="KW-0479">Metal-binding</keyword>
<dbReference type="SUPFAM" id="SSF48150">
    <property type="entry name" value="DNA-glycosylase"/>
    <property type="match status" value="1"/>
</dbReference>
<dbReference type="SUPFAM" id="SSF55811">
    <property type="entry name" value="Nudix"/>
    <property type="match status" value="1"/>
</dbReference>
<evidence type="ECO:0000313" key="17">
    <source>
        <dbReference type="Proteomes" id="UP000266273"/>
    </source>
</evidence>
<dbReference type="AlphaFoldDB" id="A0A397Q5S7"/>
<dbReference type="SMART" id="SM00525">
    <property type="entry name" value="FES"/>
    <property type="match status" value="1"/>
</dbReference>
<comment type="cofactor">
    <cofactor evidence="14">
        <name>[4Fe-4S] cluster</name>
        <dbReference type="ChEBI" id="CHEBI:49883"/>
    </cofactor>
    <text evidence="14">Binds 1 [4Fe-4S] cluster.</text>
</comment>
<dbReference type="Gene3D" id="1.10.1670.10">
    <property type="entry name" value="Helix-hairpin-Helix base-excision DNA repair enzymes (C-terminal)"/>
    <property type="match status" value="1"/>
</dbReference>
<keyword evidence="17" id="KW-1185">Reference proteome</keyword>
<dbReference type="InterPro" id="IPR011257">
    <property type="entry name" value="DNA_glycosylase"/>
</dbReference>
<dbReference type="PROSITE" id="PS01155">
    <property type="entry name" value="ENDONUCLEASE_III_2"/>
    <property type="match status" value="1"/>
</dbReference>
<evidence type="ECO:0000256" key="9">
    <source>
        <dbReference type="ARBA" id="ARBA00022801"/>
    </source>
</evidence>
<dbReference type="InterPro" id="IPR015797">
    <property type="entry name" value="NUDIX_hydrolase-like_dom_sf"/>
</dbReference>
<protein>
    <recommendedName>
        <fullName evidence="5 14">Adenine DNA glycosylase</fullName>
        <ecNumber evidence="4 14">3.2.2.31</ecNumber>
    </recommendedName>
</protein>
<evidence type="ECO:0000256" key="4">
    <source>
        <dbReference type="ARBA" id="ARBA00012045"/>
    </source>
</evidence>
<dbReference type="InterPro" id="IPR023170">
    <property type="entry name" value="HhH_base_excis_C"/>
</dbReference>
<name>A0A397Q5S7_9HYPH</name>
<dbReference type="GO" id="GO:0006284">
    <property type="term" value="P:base-excision repair"/>
    <property type="evidence" value="ECO:0007669"/>
    <property type="project" value="UniProtKB-UniRule"/>
</dbReference>
<evidence type="ECO:0000256" key="7">
    <source>
        <dbReference type="ARBA" id="ARBA00022723"/>
    </source>
</evidence>
<evidence type="ECO:0000256" key="2">
    <source>
        <dbReference type="ARBA" id="ARBA00002933"/>
    </source>
</evidence>
<evidence type="ECO:0000256" key="14">
    <source>
        <dbReference type="RuleBase" id="RU365096"/>
    </source>
</evidence>
<dbReference type="GO" id="GO:0006298">
    <property type="term" value="P:mismatch repair"/>
    <property type="evidence" value="ECO:0007669"/>
    <property type="project" value="TreeGrafter"/>
</dbReference>
<keyword evidence="12" id="KW-0234">DNA repair</keyword>
<evidence type="ECO:0000256" key="3">
    <source>
        <dbReference type="ARBA" id="ARBA00008343"/>
    </source>
</evidence>
<dbReference type="InterPro" id="IPR004036">
    <property type="entry name" value="Endonuclease-III-like_CS2"/>
</dbReference>
<sequence length="358" mass="39215">MAQSGAVDIAEDLLAWYDVARRDLPWRAPPGQRADPYHVWLSEMMLQQTTVKAVAPYYRAFLARWPRIEDMARAPVEDVLAAWAGLGYYARARNMHKTARIVADELGGRFPRTAGELVKLPGIGPYTAAAIAAIAFDEPATVVDGNVERVVARLFAVRERLPGAKPKLRSLAETLTPRHRPGDFAQAMMDLGATICTPRTPACSRCPLRADCQGLAEGVAATLPLRAPKAERPQRRGAAFVARRPDDHVLLRRRPEKGLLGGMMEPPTTEWRTETRSETALLGEAPVAADWRRVLAPVTHTFTHFHLMLDVYTADVPADTPAPDACRWVAAGDLPEEALPSVMRKVLAAASESLVARG</sequence>
<dbReference type="CDD" id="cd00056">
    <property type="entry name" value="ENDO3c"/>
    <property type="match status" value="1"/>
</dbReference>
<dbReference type="EC" id="3.2.2.31" evidence="4 14"/>
<evidence type="ECO:0000256" key="8">
    <source>
        <dbReference type="ARBA" id="ARBA00022763"/>
    </source>
</evidence>
<gene>
    <name evidence="16" type="ORF">BXY53_1514</name>
</gene>
<dbReference type="CDD" id="cd03431">
    <property type="entry name" value="NUDIX_DNA_Glycosylase_C-MutY"/>
    <property type="match status" value="1"/>
</dbReference>
<dbReference type="GO" id="GO:0035485">
    <property type="term" value="F:adenine/guanine mispair binding"/>
    <property type="evidence" value="ECO:0007669"/>
    <property type="project" value="TreeGrafter"/>
</dbReference>
<evidence type="ECO:0000256" key="5">
    <source>
        <dbReference type="ARBA" id="ARBA00022023"/>
    </source>
</evidence>
<keyword evidence="8 14" id="KW-0227">DNA damage</keyword>
<keyword evidence="11" id="KW-0411">Iron-sulfur</keyword>
<keyword evidence="9" id="KW-0378">Hydrolase</keyword>
<dbReference type="Pfam" id="PF14815">
    <property type="entry name" value="NUDIX_4"/>
    <property type="match status" value="1"/>
</dbReference>
<evidence type="ECO:0000256" key="12">
    <source>
        <dbReference type="ARBA" id="ARBA00023204"/>
    </source>
</evidence>
<comment type="catalytic activity">
    <reaction evidence="1 14">
        <text>Hydrolyzes free adenine bases from 7,8-dihydro-8-oxoguanine:adenine mismatched double-stranded DNA, leaving an apurinic site.</text>
        <dbReference type="EC" id="3.2.2.31"/>
    </reaction>
</comment>
<organism evidence="16 17">
    <name type="scientific">Dichotomicrobium thermohalophilum</name>
    <dbReference type="NCBI Taxonomy" id="933063"/>
    <lineage>
        <taxon>Bacteria</taxon>
        <taxon>Pseudomonadati</taxon>
        <taxon>Pseudomonadota</taxon>
        <taxon>Alphaproteobacteria</taxon>
        <taxon>Hyphomicrobiales</taxon>
        <taxon>Hyphomicrobiaceae</taxon>
        <taxon>Dichotomicrobium</taxon>
    </lineage>
</organism>